<dbReference type="RefSeq" id="WP_344471158.1">
    <property type="nucleotide sequence ID" value="NZ_BAAAQX010000002.1"/>
</dbReference>
<accession>A0ABN3C8K3</accession>
<sequence>MVENLELKDRLLLEHPIGRPDGEAQPRFLSRLSQANRDFFGGVRIERFRADSAIRCADCGGRWPVFFQRSPKFTVTAVHGPRYYTTELRTTRETLDGGSTGTFRRKQIRESVAYTCELQVGRAETIATSTSAGLTAPAGPAALTARLDQRVSEEIRSHLKVTETKELAVEDTVEVHVPPGVVKELVIVYRQQWREHLFDLLFEDGVRVQVPVREADQLILDHRVRDL</sequence>
<dbReference type="Proteomes" id="UP001499843">
    <property type="component" value="Unassembled WGS sequence"/>
</dbReference>
<dbReference type="EMBL" id="BAAAQX010000002">
    <property type="protein sequence ID" value="GAA2205654.1"/>
    <property type="molecule type" value="Genomic_DNA"/>
</dbReference>
<reference evidence="1 2" key="1">
    <citation type="journal article" date="2019" name="Int. J. Syst. Evol. Microbiol.">
        <title>The Global Catalogue of Microorganisms (GCM) 10K type strain sequencing project: providing services to taxonomists for standard genome sequencing and annotation.</title>
        <authorList>
            <consortium name="The Broad Institute Genomics Platform"/>
            <consortium name="The Broad Institute Genome Sequencing Center for Infectious Disease"/>
            <person name="Wu L."/>
            <person name="Ma J."/>
        </authorList>
    </citation>
    <scope>NUCLEOTIDE SEQUENCE [LARGE SCALE GENOMIC DNA]</scope>
    <source>
        <strain evidence="1 2">JCM 16114</strain>
    </source>
</reference>
<comment type="caution">
    <text evidence="1">The sequence shown here is derived from an EMBL/GenBank/DDBJ whole genome shotgun (WGS) entry which is preliminary data.</text>
</comment>
<protein>
    <recommendedName>
        <fullName evidence="3">WYL domain-containing protein</fullName>
    </recommendedName>
</protein>
<keyword evidence="2" id="KW-1185">Reference proteome</keyword>
<organism evidence="1 2">
    <name type="scientific">Nonomuraea monospora</name>
    <dbReference type="NCBI Taxonomy" id="568818"/>
    <lineage>
        <taxon>Bacteria</taxon>
        <taxon>Bacillati</taxon>
        <taxon>Actinomycetota</taxon>
        <taxon>Actinomycetes</taxon>
        <taxon>Streptosporangiales</taxon>
        <taxon>Streptosporangiaceae</taxon>
        <taxon>Nonomuraea</taxon>
    </lineage>
</organism>
<proteinExistence type="predicted"/>
<evidence type="ECO:0000313" key="2">
    <source>
        <dbReference type="Proteomes" id="UP001499843"/>
    </source>
</evidence>
<gene>
    <name evidence="1" type="ORF">GCM10009850_011120</name>
</gene>
<evidence type="ECO:0000313" key="1">
    <source>
        <dbReference type="EMBL" id="GAA2205654.1"/>
    </source>
</evidence>
<name>A0ABN3C8K3_9ACTN</name>
<evidence type="ECO:0008006" key="3">
    <source>
        <dbReference type="Google" id="ProtNLM"/>
    </source>
</evidence>